<gene>
    <name evidence="2" type="ORF">CDL15_Pgr017601</name>
    <name evidence="3" type="ORF">CRG98_010232</name>
</gene>
<sequence length="78" mass="8738">MHSWVVERTPLTSRPRERFRQILGEQGKLAEPPGDEETSRVFGSEGTLPSLPGVKGGPCRASLSWRKLDRPQGLRKAR</sequence>
<proteinExistence type="predicted"/>
<reference evidence="3 5" key="3">
    <citation type="submission" date="2017-11" db="EMBL/GenBank/DDBJ databases">
        <title>De-novo sequencing of pomegranate (Punica granatum L.) genome.</title>
        <authorList>
            <person name="Akparov Z."/>
            <person name="Amiraslanov A."/>
            <person name="Hajiyeva S."/>
            <person name="Abbasov M."/>
            <person name="Kaur K."/>
            <person name="Hamwieh A."/>
            <person name="Solovyev V."/>
            <person name="Salamov A."/>
            <person name="Braich B."/>
            <person name="Kosarev P."/>
            <person name="Mahmoud A."/>
            <person name="Hajiyev E."/>
            <person name="Babayeva S."/>
            <person name="Izzatullayeva V."/>
            <person name="Mammadov A."/>
            <person name="Mammadov A."/>
            <person name="Sharifova S."/>
            <person name="Ojaghi J."/>
            <person name="Eynullazada K."/>
            <person name="Bayramov B."/>
            <person name="Abdulazimova A."/>
            <person name="Shahmuradov I."/>
        </authorList>
    </citation>
    <scope>NUCLEOTIDE SEQUENCE [LARGE SCALE GENOMIC DNA]</scope>
    <source>
        <strain evidence="3">AG2017</strain>
        <strain evidence="5">cv. AG2017</strain>
        <tissue evidence="3">Leaf</tissue>
    </source>
</reference>
<evidence type="ECO:0000313" key="3">
    <source>
        <dbReference type="EMBL" id="PKI69434.1"/>
    </source>
</evidence>
<dbReference type="EMBL" id="PGOL01000508">
    <property type="protein sequence ID" value="PKI69434.1"/>
    <property type="molecule type" value="Genomic_DNA"/>
</dbReference>
<comment type="caution">
    <text evidence="2">The sequence shown here is derived from an EMBL/GenBank/DDBJ whole genome shotgun (WGS) entry which is preliminary data.</text>
</comment>
<organism evidence="2 4">
    <name type="scientific">Punica granatum</name>
    <name type="common">Pomegranate</name>
    <dbReference type="NCBI Taxonomy" id="22663"/>
    <lineage>
        <taxon>Eukaryota</taxon>
        <taxon>Viridiplantae</taxon>
        <taxon>Streptophyta</taxon>
        <taxon>Embryophyta</taxon>
        <taxon>Tracheophyta</taxon>
        <taxon>Spermatophyta</taxon>
        <taxon>Magnoliopsida</taxon>
        <taxon>eudicotyledons</taxon>
        <taxon>Gunneridae</taxon>
        <taxon>Pentapetalae</taxon>
        <taxon>rosids</taxon>
        <taxon>malvids</taxon>
        <taxon>Myrtales</taxon>
        <taxon>Lythraceae</taxon>
        <taxon>Punica</taxon>
    </lineage>
</organism>
<name>A0A218W665_PUNGR</name>
<feature type="region of interest" description="Disordered" evidence="1">
    <location>
        <begin position="24"/>
        <end position="55"/>
    </location>
</feature>
<dbReference type="EMBL" id="MTKT01005369">
    <property type="protein sequence ID" value="OWM68033.1"/>
    <property type="molecule type" value="Genomic_DNA"/>
</dbReference>
<evidence type="ECO:0000313" key="4">
    <source>
        <dbReference type="Proteomes" id="UP000197138"/>
    </source>
</evidence>
<protein>
    <submittedName>
        <fullName evidence="2">Uncharacterized protein</fullName>
    </submittedName>
</protein>
<evidence type="ECO:0000256" key="1">
    <source>
        <dbReference type="SAM" id="MobiDB-lite"/>
    </source>
</evidence>
<evidence type="ECO:0000313" key="2">
    <source>
        <dbReference type="EMBL" id="OWM68033.1"/>
    </source>
</evidence>
<evidence type="ECO:0000313" key="5">
    <source>
        <dbReference type="Proteomes" id="UP000233551"/>
    </source>
</evidence>
<dbReference type="Proteomes" id="UP000233551">
    <property type="component" value="Unassembled WGS sequence"/>
</dbReference>
<dbReference type="Proteomes" id="UP000197138">
    <property type="component" value="Unassembled WGS sequence"/>
</dbReference>
<dbReference type="AlphaFoldDB" id="A0A218W665"/>
<reference evidence="4" key="1">
    <citation type="journal article" date="2017" name="Plant J.">
        <title>The pomegranate (Punica granatum L.) genome and the genomics of punicalagin biosynthesis.</title>
        <authorList>
            <person name="Qin G."/>
            <person name="Xu C."/>
            <person name="Ming R."/>
            <person name="Tang H."/>
            <person name="Guyot R."/>
            <person name="Kramer E.M."/>
            <person name="Hu Y."/>
            <person name="Yi X."/>
            <person name="Qi Y."/>
            <person name="Xu X."/>
            <person name="Gao Z."/>
            <person name="Pan H."/>
            <person name="Jian J."/>
            <person name="Tian Y."/>
            <person name="Yue Z."/>
            <person name="Xu Y."/>
        </authorList>
    </citation>
    <scope>NUCLEOTIDE SEQUENCE [LARGE SCALE GENOMIC DNA]</scope>
    <source>
        <strain evidence="4">cv. Dabenzi</strain>
    </source>
</reference>
<reference evidence="2" key="2">
    <citation type="submission" date="2017-06" db="EMBL/GenBank/DDBJ databases">
        <title>The pomegranate genome and the genomics of punicalagin biosynthesis.</title>
        <authorList>
            <person name="Xu C."/>
        </authorList>
    </citation>
    <scope>NUCLEOTIDE SEQUENCE [LARGE SCALE GENOMIC DNA]</scope>
    <source>
        <tissue evidence="2">Fresh leaf</tissue>
    </source>
</reference>
<accession>A0A218W665</accession>
<keyword evidence="5" id="KW-1185">Reference proteome</keyword>